<dbReference type="Proteomes" id="UP001500325">
    <property type="component" value="Unassembled WGS sequence"/>
</dbReference>
<dbReference type="InterPro" id="IPR029045">
    <property type="entry name" value="ClpP/crotonase-like_dom_sf"/>
</dbReference>
<dbReference type="InterPro" id="IPR001753">
    <property type="entry name" value="Enoyl-CoA_hydra/iso"/>
</dbReference>
<evidence type="ECO:0000313" key="2">
    <source>
        <dbReference type="Proteomes" id="UP001500325"/>
    </source>
</evidence>
<sequence>MTGPQRESERAVGDRTCRPGGAIDVKVRSRVARVTVNRPEKRNALTVEMWGDLHRALEELDDRSDLAAVVLRGAGGSFSAGSDLDGVRSSDPERFGELQELAESTVLRLRDLRSATFAEIDGPCFGAGCSLALACDVRVCSPRSRFGIPVLRHGIVYEPVHVQRLVDVVGPGPAGLLLYGGEEWTAQEAVTRRLVDRCSEDPASVLEQVLAGLTSGTTAVVRATTISLRANLR</sequence>
<organism evidence="1 2">
    <name type="scientific">Pseudonocardia yuanmonensis</name>
    <dbReference type="NCBI Taxonomy" id="1095914"/>
    <lineage>
        <taxon>Bacteria</taxon>
        <taxon>Bacillati</taxon>
        <taxon>Actinomycetota</taxon>
        <taxon>Actinomycetes</taxon>
        <taxon>Pseudonocardiales</taxon>
        <taxon>Pseudonocardiaceae</taxon>
        <taxon>Pseudonocardia</taxon>
    </lineage>
</organism>
<dbReference type="EMBL" id="BAABIC010000025">
    <property type="protein sequence ID" value="GAA4707736.1"/>
    <property type="molecule type" value="Genomic_DNA"/>
</dbReference>
<name>A0ABP8XK64_9PSEU</name>
<proteinExistence type="predicted"/>
<accession>A0ABP8XK64</accession>
<evidence type="ECO:0008006" key="3">
    <source>
        <dbReference type="Google" id="ProtNLM"/>
    </source>
</evidence>
<dbReference type="Pfam" id="PF00378">
    <property type="entry name" value="ECH_1"/>
    <property type="match status" value="1"/>
</dbReference>
<dbReference type="CDD" id="cd06558">
    <property type="entry name" value="crotonase-like"/>
    <property type="match status" value="1"/>
</dbReference>
<dbReference type="SUPFAM" id="SSF52096">
    <property type="entry name" value="ClpP/crotonase"/>
    <property type="match status" value="1"/>
</dbReference>
<dbReference type="PANTHER" id="PTHR11941">
    <property type="entry name" value="ENOYL-COA HYDRATASE-RELATED"/>
    <property type="match status" value="1"/>
</dbReference>
<protein>
    <recommendedName>
        <fullName evidence="3">Enoyl-CoA hydratase/carnithine racemase</fullName>
    </recommendedName>
</protein>
<dbReference type="Gene3D" id="3.90.226.10">
    <property type="entry name" value="2-enoyl-CoA Hydratase, Chain A, domain 1"/>
    <property type="match status" value="1"/>
</dbReference>
<keyword evidence="2" id="KW-1185">Reference proteome</keyword>
<dbReference type="PANTHER" id="PTHR11941:SF54">
    <property type="entry name" value="ENOYL-COA HYDRATASE, MITOCHONDRIAL"/>
    <property type="match status" value="1"/>
</dbReference>
<gene>
    <name evidence="1" type="ORF">GCM10023215_55980</name>
</gene>
<reference evidence="2" key="1">
    <citation type="journal article" date="2019" name="Int. J. Syst. Evol. Microbiol.">
        <title>The Global Catalogue of Microorganisms (GCM) 10K type strain sequencing project: providing services to taxonomists for standard genome sequencing and annotation.</title>
        <authorList>
            <consortium name="The Broad Institute Genomics Platform"/>
            <consortium name="The Broad Institute Genome Sequencing Center for Infectious Disease"/>
            <person name="Wu L."/>
            <person name="Ma J."/>
        </authorList>
    </citation>
    <scope>NUCLEOTIDE SEQUENCE [LARGE SCALE GENOMIC DNA]</scope>
    <source>
        <strain evidence="2">JCM 18055</strain>
    </source>
</reference>
<evidence type="ECO:0000313" key="1">
    <source>
        <dbReference type="EMBL" id="GAA4707736.1"/>
    </source>
</evidence>
<comment type="caution">
    <text evidence="1">The sequence shown here is derived from an EMBL/GenBank/DDBJ whole genome shotgun (WGS) entry which is preliminary data.</text>
</comment>